<protein>
    <submittedName>
        <fullName evidence="1">Uncharacterized protein</fullName>
    </submittedName>
</protein>
<dbReference type="KEGG" id="cmav:ABHF33_04640"/>
<dbReference type="AlphaFoldDB" id="A0AAU7FD39"/>
<proteinExistence type="predicted"/>
<dbReference type="RefSeq" id="WP_157670330.1">
    <property type="nucleotide sequence ID" value="NZ_CP157355.1"/>
</dbReference>
<dbReference type="EMBL" id="CP157355">
    <property type="protein sequence ID" value="XBM01571.1"/>
    <property type="molecule type" value="Genomic_DNA"/>
</dbReference>
<sequence>MMTYTNSLEDWLELTALAGQMPEGADWVLAIGEQDRRAGLELGYGRRLLEATIRNGQFYFAGQKTNSGEI</sequence>
<name>A0AAU7FD39_9NEIS</name>
<evidence type="ECO:0000313" key="1">
    <source>
        <dbReference type="EMBL" id="XBM01571.1"/>
    </source>
</evidence>
<accession>A0AAU7FD39</accession>
<organism evidence="1">
    <name type="scientific">Chitinibacter mangrovi</name>
    <dbReference type="NCBI Taxonomy" id="3153927"/>
    <lineage>
        <taxon>Bacteria</taxon>
        <taxon>Pseudomonadati</taxon>
        <taxon>Pseudomonadota</taxon>
        <taxon>Betaproteobacteria</taxon>
        <taxon>Neisseriales</taxon>
        <taxon>Chitinibacteraceae</taxon>
        <taxon>Chitinibacter</taxon>
    </lineage>
</organism>
<reference evidence="1" key="1">
    <citation type="submission" date="2024-05" db="EMBL/GenBank/DDBJ databases">
        <authorList>
            <person name="Yang L."/>
            <person name="Pan L."/>
        </authorList>
    </citation>
    <scope>NUCLEOTIDE SEQUENCE</scope>
    <source>
        <strain evidence="1">FCG-7</strain>
    </source>
</reference>
<gene>
    <name evidence="1" type="ORF">ABHF33_04640</name>
</gene>